<dbReference type="GO" id="GO:0005634">
    <property type="term" value="C:nucleus"/>
    <property type="evidence" value="ECO:0007669"/>
    <property type="project" value="UniProtKB-UniRule"/>
</dbReference>
<evidence type="ECO:0000313" key="9">
    <source>
        <dbReference type="Proteomes" id="UP000095300"/>
    </source>
</evidence>
<dbReference type="GO" id="GO:0000978">
    <property type="term" value="F:RNA polymerase II cis-regulatory region sequence-specific DNA binding"/>
    <property type="evidence" value="ECO:0007669"/>
    <property type="project" value="TreeGrafter"/>
</dbReference>
<feature type="region of interest" description="Disordered" evidence="6">
    <location>
        <begin position="273"/>
        <end position="326"/>
    </location>
</feature>
<feature type="compositionally biased region" description="Gly residues" evidence="6">
    <location>
        <begin position="547"/>
        <end position="556"/>
    </location>
</feature>
<dbReference type="Gene3D" id="1.10.30.10">
    <property type="entry name" value="High mobility group box domain"/>
    <property type="match status" value="1"/>
</dbReference>
<dbReference type="PANTHER" id="PTHR10270:SF323">
    <property type="entry name" value="TRANSCRIPTION FACTOR SOX-14-RELATED"/>
    <property type="match status" value="1"/>
</dbReference>
<reference evidence="8" key="1">
    <citation type="submission" date="2020-05" db="UniProtKB">
        <authorList>
            <consortium name="EnsemblMetazoa"/>
        </authorList>
    </citation>
    <scope>IDENTIFICATION</scope>
    <source>
        <strain evidence="8">USDA</strain>
    </source>
</reference>
<feature type="region of interest" description="Disordered" evidence="6">
    <location>
        <begin position="1"/>
        <end position="24"/>
    </location>
</feature>
<dbReference type="GO" id="GO:0001228">
    <property type="term" value="F:DNA-binding transcription activator activity, RNA polymerase II-specific"/>
    <property type="evidence" value="ECO:0007669"/>
    <property type="project" value="TreeGrafter"/>
</dbReference>
<sequence length="1064" mass="117784">MISESTVNGFPDEEDSNQQNLPQAQQQQLLLSTHNQHQHQHNNHQQDQLVYTSFHEHFEQALINELFEEDIKDYPYNEEEDIKEYPYNCTQQQQQLQQPQERCSTLAIHELIKDEEEFISDEVYEHEEEEENFHEVLVASCEPEEEEVVVESEQEVKTTEEIQQTTVPEAATALRQQKRKIKATTSTPNITHAKTTTATKARQQQQQMLTLANGICNKSNNNNNNTITNNNNNNTIILISNIHNSNSNSSVISSHSASNSSSIVSLNSSNARTSAAASSSNNNGNNHKLSNGSNNAHHQHPQLQLQLSSSTSVASPLSTNSDCTGDDSSQKININFENNLNFLNFKNYPSSEDFSSLSTPTSPNINHNNNSNTNSFKMEHQQQLQQHFLQQQQQQQQLQQQQHQQIVVFGSQRVNMNSSTPYSDATQTKKHSPGHIKRPMNAFMVWSQMERRKICEKTPDIHNAEISKELGRRWQLLSKEEKQPYQMEAEKLRKLHMIEYPNYKYRPQKKLPRANSGSSKSSQDGSHNESSDMNSSASPSTSQKSPGPGGSGGVGGNTAKPGRKGKRTSSGSSSTNYGTTPPPVKKQRHNSCKSLNNMSTNTTTHLNASSTSTLNYDDDEDEFGTRTNASTPLHNLDISSSYLNSTTASDYQITSGSYYTPDDLTSADLSKNVMLQVTNEPNPQRLPMLANLRPNELPDQEDCDDAKGGSVYTLMRSNFFESPVAEFDDNECGGEMEMHASYNGHGHHQHQHQGIVNNDANLHPASQQHQQQQQHHQHHQQQQQLAVNGDQTQYSDVKFSIYNCSDLQTASSCNATPQLLNCDDILMLDDDSNQTHEQHQQDQFGNSLVSSNSGDNCGHQHLQHNNNSHHHSHNQSGGVGGGGGGGLVENGQQLFSLAPQQTVTMNIAIHNGNGGNNGAGANVSNTNSDRCLKKEELTFHLDDVPGSSAASNSLSAIIASHIAPMVTIPTCTGDDCMLNSTPNSPQLGFCGHSSFGGTAGEACDTVSLGPLITANTQQSDLNYLTNVDNNSRFYDFDEPSQTTSHLEFNFPHTDSLTLTNSPYI</sequence>
<keyword evidence="9" id="KW-1185">Reference proteome</keyword>
<feature type="compositionally biased region" description="Low complexity" evidence="6">
    <location>
        <begin position="535"/>
        <end position="546"/>
    </location>
</feature>
<dbReference type="SMART" id="SM00398">
    <property type="entry name" value="HMG"/>
    <property type="match status" value="1"/>
</dbReference>
<dbReference type="SUPFAM" id="SSF47095">
    <property type="entry name" value="HMG-box"/>
    <property type="match status" value="1"/>
</dbReference>
<feature type="compositionally biased region" description="Polar residues" evidence="6">
    <location>
        <begin position="592"/>
        <end position="615"/>
    </location>
</feature>
<dbReference type="FunFam" id="1.10.30.10:FF:000003">
    <property type="entry name" value="Putative transcription factor SOX-6"/>
    <property type="match status" value="1"/>
</dbReference>
<feature type="compositionally biased region" description="Low complexity" evidence="6">
    <location>
        <begin position="568"/>
        <end position="579"/>
    </location>
</feature>
<organism evidence="8 9">
    <name type="scientific">Stomoxys calcitrans</name>
    <name type="common">Stable fly</name>
    <name type="synonym">Conops calcitrans</name>
    <dbReference type="NCBI Taxonomy" id="35570"/>
    <lineage>
        <taxon>Eukaryota</taxon>
        <taxon>Metazoa</taxon>
        <taxon>Ecdysozoa</taxon>
        <taxon>Arthropoda</taxon>
        <taxon>Hexapoda</taxon>
        <taxon>Insecta</taxon>
        <taxon>Pterygota</taxon>
        <taxon>Neoptera</taxon>
        <taxon>Endopterygota</taxon>
        <taxon>Diptera</taxon>
        <taxon>Brachycera</taxon>
        <taxon>Muscomorpha</taxon>
        <taxon>Muscoidea</taxon>
        <taxon>Muscidae</taxon>
        <taxon>Stomoxys</taxon>
    </lineage>
</organism>
<keyword evidence="3" id="KW-0804">Transcription</keyword>
<name>A0A1I8NUQ2_STOCA</name>
<evidence type="ECO:0000259" key="7">
    <source>
        <dbReference type="PROSITE" id="PS50118"/>
    </source>
</evidence>
<dbReference type="GO" id="GO:0007420">
    <property type="term" value="P:brain development"/>
    <property type="evidence" value="ECO:0007669"/>
    <property type="project" value="TreeGrafter"/>
</dbReference>
<feature type="compositionally biased region" description="Low complexity" evidence="6">
    <location>
        <begin position="516"/>
        <end position="525"/>
    </location>
</feature>
<evidence type="ECO:0000256" key="5">
    <source>
        <dbReference type="PROSITE-ProRule" id="PRU00267"/>
    </source>
</evidence>
<evidence type="ECO:0000313" key="8">
    <source>
        <dbReference type="EnsemblMetazoa" id="SCAU002201-PA"/>
    </source>
</evidence>
<keyword evidence="1" id="KW-0805">Transcription regulation</keyword>
<feature type="compositionally biased region" description="Polar residues" evidence="6">
    <location>
        <begin position="841"/>
        <end position="855"/>
    </location>
</feature>
<evidence type="ECO:0000256" key="1">
    <source>
        <dbReference type="ARBA" id="ARBA00023015"/>
    </source>
</evidence>
<protein>
    <recommendedName>
        <fullName evidence="7">HMG box domain-containing protein</fullName>
    </recommendedName>
</protein>
<dbReference type="AlphaFoldDB" id="A0A1I8NUQ2"/>
<feature type="region of interest" description="Disordered" evidence="6">
    <location>
        <begin position="764"/>
        <end position="788"/>
    </location>
</feature>
<dbReference type="EnsemblMetazoa" id="SCAU002201-RA">
    <property type="protein sequence ID" value="SCAU002201-PA"/>
    <property type="gene ID" value="SCAU002201"/>
</dbReference>
<dbReference type="GO" id="GO:0030182">
    <property type="term" value="P:neuron differentiation"/>
    <property type="evidence" value="ECO:0007669"/>
    <property type="project" value="TreeGrafter"/>
</dbReference>
<dbReference type="InterPro" id="IPR036910">
    <property type="entry name" value="HMG_box_dom_sf"/>
</dbReference>
<keyword evidence="2 5" id="KW-0238">DNA-binding</keyword>
<feature type="DNA-binding region" description="HMG box" evidence="5">
    <location>
        <begin position="436"/>
        <end position="504"/>
    </location>
</feature>
<dbReference type="KEGG" id="scac:106088459"/>
<dbReference type="Proteomes" id="UP000095300">
    <property type="component" value="Unassembled WGS sequence"/>
</dbReference>
<dbReference type="InterPro" id="IPR009071">
    <property type="entry name" value="HMG_box_dom"/>
</dbReference>
<dbReference type="STRING" id="35570.A0A1I8NUQ2"/>
<dbReference type="InterPro" id="IPR050140">
    <property type="entry name" value="SRY-related_HMG-box_TF-like"/>
</dbReference>
<keyword evidence="4 5" id="KW-0539">Nucleus</keyword>
<feature type="compositionally biased region" description="Low complexity" evidence="6">
    <location>
        <begin position="767"/>
        <end position="784"/>
    </location>
</feature>
<dbReference type="CDD" id="cd22029">
    <property type="entry name" value="HMG-box_SoxC"/>
    <property type="match status" value="1"/>
</dbReference>
<dbReference type="GO" id="GO:0000122">
    <property type="term" value="P:negative regulation of transcription by RNA polymerase II"/>
    <property type="evidence" value="ECO:0007669"/>
    <property type="project" value="TreeGrafter"/>
</dbReference>
<dbReference type="OrthoDB" id="6247875at2759"/>
<gene>
    <name evidence="8" type="primary">106088459</name>
</gene>
<feature type="compositionally biased region" description="Gly residues" evidence="6">
    <location>
        <begin position="877"/>
        <end position="888"/>
    </location>
</feature>
<dbReference type="Pfam" id="PF00505">
    <property type="entry name" value="HMG_box"/>
    <property type="match status" value="1"/>
</dbReference>
<evidence type="ECO:0000256" key="6">
    <source>
        <dbReference type="SAM" id="MobiDB-lite"/>
    </source>
</evidence>
<dbReference type="PROSITE" id="PS50118">
    <property type="entry name" value="HMG_BOX_2"/>
    <property type="match status" value="1"/>
</dbReference>
<proteinExistence type="predicted"/>
<evidence type="ECO:0000256" key="2">
    <source>
        <dbReference type="ARBA" id="ARBA00023125"/>
    </source>
</evidence>
<dbReference type="VEuPathDB" id="VectorBase:SCAU002201"/>
<feature type="compositionally biased region" description="Low complexity" evidence="6">
    <location>
        <begin position="273"/>
        <end position="321"/>
    </location>
</feature>
<evidence type="ECO:0000256" key="4">
    <source>
        <dbReference type="ARBA" id="ARBA00023242"/>
    </source>
</evidence>
<dbReference type="PANTHER" id="PTHR10270">
    <property type="entry name" value="SOX TRANSCRIPTION FACTOR"/>
    <property type="match status" value="1"/>
</dbReference>
<feature type="region of interest" description="Disordered" evidence="6">
    <location>
        <begin position="833"/>
        <end position="890"/>
    </location>
</feature>
<feature type="domain" description="HMG box" evidence="7">
    <location>
        <begin position="436"/>
        <end position="504"/>
    </location>
</feature>
<feature type="region of interest" description="Disordered" evidence="6">
    <location>
        <begin position="503"/>
        <end position="632"/>
    </location>
</feature>
<evidence type="ECO:0000256" key="3">
    <source>
        <dbReference type="ARBA" id="ARBA00023163"/>
    </source>
</evidence>
<accession>A0A1I8NUQ2</accession>